<gene>
    <name evidence="20" type="ORF">SNE40_022328</name>
</gene>
<dbReference type="Pfam" id="PF01363">
    <property type="entry name" value="FYVE"/>
    <property type="match status" value="1"/>
</dbReference>
<dbReference type="PANTHER" id="PTHR46715:SF1">
    <property type="entry name" value="1-PHOSPHATIDYLINOSITOL 3-PHOSPHATE 5-KINASE"/>
    <property type="match status" value="1"/>
</dbReference>
<dbReference type="SUPFAM" id="SSF52029">
    <property type="entry name" value="GroEL apical domain-like"/>
    <property type="match status" value="1"/>
</dbReference>
<evidence type="ECO:0000256" key="4">
    <source>
        <dbReference type="ARBA" id="ARBA00022679"/>
    </source>
</evidence>
<feature type="compositionally biased region" description="Polar residues" evidence="16">
    <location>
        <begin position="1606"/>
        <end position="1618"/>
    </location>
</feature>
<dbReference type="GO" id="GO:0005524">
    <property type="term" value="F:ATP binding"/>
    <property type="evidence" value="ECO:0007669"/>
    <property type="project" value="UniProtKB-UniRule"/>
</dbReference>
<dbReference type="Gene3D" id="3.50.7.10">
    <property type="entry name" value="GroEL"/>
    <property type="match status" value="1"/>
</dbReference>
<dbReference type="Proteomes" id="UP001347796">
    <property type="component" value="Unassembled WGS sequence"/>
</dbReference>
<evidence type="ECO:0000256" key="6">
    <source>
        <dbReference type="ARBA" id="ARBA00022741"/>
    </source>
</evidence>
<evidence type="ECO:0000256" key="11">
    <source>
        <dbReference type="ARBA" id="ARBA00022840"/>
    </source>
</evidence>
<keyword evidence="7" id="KW-0967">Endosome</keyword>
<dbReference type="PANTHER" id="PTHR46715">
    <property type="entry name" value="1-PHOSPHATIDYLINOSITOL 3-PHOSPHATE 5-KINASE"/>
    <property type="match status" value="1"/>
</dbReference>
<protein>
    <recommendedName>
        <fullName evidence="2">1-phosphatidylinositol-3-phosphate 5-kinase</fullName>
        <ecNumber evidence="2">2.7.1.150</ecNumber>
    </recommendedName>
</protein>
<comment type="catalytic activity">
    <reaction evidence="13">
        <text>a 1,2-diacyl-sn-glycero-3-phospho-(1D-myo-inositol-3-phosphate) + ATP = a 1,2-diacyl-sn-glycero-3-phospho-(1D-myo-inositol-3,5-bisphosphate) + ADP + H(+)</text>
        <dbReference type="Rhea" id="RHEA:13609"/>
        <dbReference type="ChEBI" id="CHEBI:15378"/>
        <dbReference type="ChEBI" id="CHEBI:30616"/>
        <dbReference type="ChEBI" id="CHEBI:57923"/>
        <dbReference type="ChEBI" id="CHEBI:58088"/>
        <dbReference type="ChEBI" id="CHEBI:456216"/>
        <dbReference type="EC" id="2.7.1.150"/>
    </reaction>
    <physiologicalReaction direction="left-to-right" evidence="13">
        <dbReference type="Rhea" id="RHEA:13610"/>
    </physiologicalReaction>
</comment>
<dbReference type="Gene3D" id="3.30.810.10">
    <property type="entry name" value="2-Layer Sandwich"/>
    <property type="match status" value="1"/>
</dbReference>
<evidence type="ECO:0000256" key="3">
    <source>
        <dbReference type="ARBA" id="ARBA00022553"/>
    </source>
</evidence>
<evidence type="ECO:0000256" key="1">
    <source>
        <dbReference type="ARBA" id="ARBA00004608"/>
    </source>
</evidence>
<dbReference type="GO" id="GO:0010008">
    <property type="term" value="C:endosome membrane"/>
    <property type="evidence" value="ECO:0007669"/>
    <property type="project" value="UniProtKB-SubCell"/>
</dbReference>
<dbReference type="InterPro" id="IPR027484">
    <property type="entry name" value="PInositol-4-P-5-kinase_N"/>
</dbReference>
<dbReference type="InterPro" id="IPR044769">
    <property type="entry name" value="PIKfyve_PIPKc"/>
</dbReference>
<evidence type="ECO:0000256" key="5">
    <source>
        <dbReference type="ARBA" id="ARBA00022723"/>
    </source>
</evidence>
<name>A0AAN8J3W6_PATCE</name>
<evidence type="ECO:0000259" key="17">
    <source>
        <dbReference type="PROSITE" id="PS50178"/>
    </source>
</evidence>
<feature type="region of interest" description="Disordered" evidence="16">
    <location>
        <begin position="1784"/>
        <end position="1803"/>
    </location>
</feature>
<dbReference type="GO" id="GO:0046488">
    <property type="term" value="P:phosphatidylinositol metabolic process"/>
    <property type="evidence" value="ECO:0007669"/>
    <property type="project" value="UniProtKB-UniRule"/>
</dbReference>
<keyword evidence="6 15" id="KW-0547">Nucleotide-binding</keyword>
<dbReference type="GO" id="GO:0052810">
    <property type="term" value="F:1-phosphatidylinositol-5-kinase activity"/>
    <property type="evidence" value="ECO:0007669"/>
    <property type="project" value="UniProtKB-ARBA"/>
</dbReference>
<evidence type="ECO:0000259" key="19">
    <source>
        <dbReference type="PROSITE" id="PS51455"/>
    </source>
</evidence>
<dbReference type="InterPro" id="IPR000306">
    <property type="entry name" value="Znf_FYVE"/>
</dbReference>
<dbReference type="EMBL" id="JAZGQO010000021">
    <property type="protein sequence ID" value="KAK6165395.1"/>
    <property type="molecule type" value="Genomic_DNA"/>
</dbReference>
<dbReference type="FunFam" id="3.30.800.10:FF:000004">
    <property type="entry name" value="1-phosphatidylinositol 3-phosphate 5-kinase isoform X1"/>
    <property type="match status" value="1"/>
</dbReference>
<evidence type="ECO:0000313" key="21">
    <source>
        <dbReference type="Proteomes" id="UP001347796"/>
    </source>
</evidence>
<dbReference type="GO" id="GO:0000285">
    <property type="term" value="F:1-phosphatidylinositol-3-phosphate 5-kinase activity"/>
    <property type="evidence" value="ECO:0007669"/>
    <property type="project" value="UniProtKB-EC"/>
</dbReference>
<dbReference type="EC" id="2.7.1.150" evidence="2"/>
<reference evidence="20 21" key="1">
    <citation type="submission" date="2024-01" db="EMBL/GenBank/DDBJ databases">
        <title>The genome of the rayed Mediterranean limpet Patella caerulea (Linnaeus, 1758).</title>
        <authorList>
            <person name="Anh-Thu Weber A."/>
            <person name="Halstead-Nussloch G."/>
        </authorList>
    </citation>
    <scope>NUCLEOTIDE SEQUENCE [LARGE SCALE GENOMIC DNA]</scope>
    <source>
        <strain evidence="20">AATW-2023a</strain>
        <tissue evidence="20">Whole specimen</tissue>
    </source>
</reference>
<dbReference type="Pfam" id="PF00610">
    <property type="entry name" value="DEP"/>
    <property type="match status" value="1"/>
</dbReference>
<comment type="subcellular location">
    <subcellularLocation>
        <location evidence="1">Endosome membrane</location>
    </subcellularLocation>
</comment>
<evidence type="ECO:0000259" key="18">
    <source>
        <dbReference type="PROSITE" id="PS50186"/>
    </source>
</evidence>
<feature type="compositionally biased region" description="Basic and acidic residues" evidence="16">
    <location>
        <begin position="918"/>
        <end position="931"/>
    </location>
</feature>
<dbReference type="GO" id="GO:0032438">
    <property type="term" value="P:melanosome organization"/>
    <property type="evidence" value="ECO:0007669"/>
    <property type="project" value="TreeGrafter"/>
</dbReference>
<dbReference type="InterPro" id="IPR027409">
    <property type="entry name" value="GroEL-like_apical_dom_sf"/>
</dbReference>
<dbReference type="PROSITE" id="PS51455">
    <property type="entry name" value="PIPK"/>
    <property type="match status" value="1"/>
</dbReference>
<feature type="region of interest" description="Disordered" evidence="16">
    <location>
        <begin position="33"/>
        <end position="118"/>
    </location>
</feature>
<dbReference type="GO" id="GO:0008270">
    <property type="term" value="F:zinc ion binding"/>
    <property type="evidence" value="ECO:0007669"/>
    <property type="project" value="UniProtKB-KW"/>
</dbReference>
<keyword evidence="11 15" id="KW-0067">ATP-binding</keyword>
<dbReference type="InterPro" id="IPR000591">
    <property type="entry name" value="DEP_dom"/>
</dbReference>
<dbReference type="SMART" id="SM00049">
    <property type="entry name" value="DEP"/>
    <property type="match status" value="1"/>
</dbReference>
<dbReference type="InterPro" id="IPR002423">
    <property type="entry name" value="Cpn60/GroEL/TCP-1"/>
</dbReference>
<feature type="compositionally biased region" description="Low complexity" evidence="16">
    <location>
        <begin position="1589"/>
        <end position="1603"/>
    </location>
</feature>
<evidence type="ECO:0000256" key="8">
    <source>
        <dbReference type="ARBA" id="ARBA00022771"/>
    </source>
</evidence>
<proteinExistence type="predicted"/>
<dbReference type="CDD" id="cd17300">
    <property type="entry name" value="PIPKc_PIKfyve"/>
    <property type="match status" value="1"/>
</dbReference>
<keyword evidence="10" id="KW-0862">Zinc</keyword>
<dbReference type="SMART" id="SM00330">
    <property type="entry name" value="PIPKc"/>
    <property type="match status" value="1"/>
</dbReference>
<dbReference type="InterPro" id="IPR036390">
    <property type="entry name" value="WH_DNA-bd_sf"/>
</dbReference>
<evidence type="ECO:0000256" key="10">
    <source>
        <dbReference type="ARBA" id="ARBA00022833"/>
    </source>
</evidence>
<evidence type="ECO:0000256" key="7">
    <source>
        <dbReference type="ARBA" id="ARBA00022753"/>
    </source>
</evidence>
<feature type="domain" description="FYVE-type" evidence="17">
    <location>
        <begin position="156"/>
        <end position="211"/>
    </location>
</feature>
<dbReference type="InterPro" id="IPR002498">
    <property type="entry name" value="PInositol-4-P-4/5-kinase_core"/>
</dbReference>
<feature type="region of interest" description="Disordered" evidence="16">
    <location>
        <begin position="837"/>
        <end position="871"/>
    </location>
</feature>
<evidence type="ECO:0000256" key="15">
    <source>
        <dbReference type="PROSITE-ProRule" id="PRU00781"/>
    </source>
</evidence>
<dbReference type="Pfam" id="PF01504">
    <property type="entry name" value="PIP5K"/>
    <property type="match status" value="2"/>
</dbReference>
<keyword evidence="12" id="KW-0472">Membrane</keyword>
<keyword evidence="21" id="KW-1185">Reference proteome</keyword>
<dbReference type="Pfam" id="PF00118">
    <property type="entry name" value="Cpn60_TCP1"/>
    <property type="match status" value="1"/>
</dbReference>
<dbReference type="PROSITE" id="PS50178">
    <property type="entry name" value="ZF_FYVE"/>
    <property type="match status" value="1"/>
</dbReference>
<feature type="domain" description="DEP" evidence="18">
    <location>
        <begin position="327"/>
        <end position="402"/>
    </location>
</feature>
<evidence type="ECO:0000256" key="12">
    <source>
        <dbReference type="ARBA" id="ARBA00023136"/>
    </source>
</evidence>
<accession>A0AAN8J3W6</accession>
<feature type="compositionally biased region" description="Basic and acidic residues" evidence="16">
    <location>
        <begin position="1535"/>
        <end position="1549"/>
    </location>
</feature>
<dbReference type="GO" id="GO:0035556">
    <property type="term" value="P:intracellular signal transduction"/>
    <property type="evidence" value="ECO:0007669"/>
    <property type="project" value="InterPro"/>
</dbReference>
<keyword evidence="3" id="KW-0597">Phosphoprotein</keyword>
<feature type="region of interest" description="Disordered" evidence="16">
    <location>
        <begin position="2097"/>
        <end position="2118"/>
    </location>
</feature>
<evidence type="ECO:0000256" key="14">
    <source>
        <dbReference type="PROSITE-ProRule" id="PRU00091"/>
    </source>
</evidence>
<feature type="compositionally biased region" description="Polar residues" evidence="16">
    <location>
        <begin position="837"/>
        <end position="854"/>
    </location>
</feature>
<feature type="region of interest" description="Disordered" evidence="16">
    <location>
        <begin position="1530"/>
        <end position="1559"/>
    </location>
</feature>
<dbReference type="SMART" id="SM00064">
    <property type="entry name" value="FYVE"/>
    <property type="match status" value="1"/>
</dbReference>
<dbReference type="FunFam" id="3.30.810.10:FF:000001">
    <property type="entry name" value="1-phosphatidylinositol 3-phosphate 5-kinase FAB1"/>
    <property type="match status" value="1"/>
</dbReference>
<keyword evidence="5" id="KW-0479">Metal-binding</keyword>
<dbReference type="SUPFAM" id="SSF56104">
    <property type="entry name" value="SAICAR synthase-like"/>
    <property type="match status" value="1"/>
</dbReference>
<evidence type="ECO:0000256" key="13">
    <source>
        <dbReference type="ARBA" id="ARBA00052820"/>
    </source>
</evidence>
<keyword evidence="9 15" id="KW-0418">Kinase</keyword>
<dbReference type="InterPro" id="IPR027483">
    <property type="entry name" value="PInositol-4-P-4/5-kinase_C_sf"/>
</dbReference>
<dbReference type="InterPro" id="IPR013083">
    <property type="entry name" value="Znf_RING/FYVE/PHD"/>
</dbReference>
<dbReference type="InterPro" id="IPR017455">
    <property type="entry name" value="Znf_FYVE-rel"/>
</dbReference>
<feature type="compositionally biased region" description="Acidic residues" evidence="16">
    <location>
        <begin position="90"/>
        <end position="103"/>
    </location>
</feature>
<dbReference type="Gene3D" id="1.10.10.10">
    <property type="entry name" value="Winged helix-like DNA-binding domain superfamily/Winged helix DNA-binding domain"/>
    <property type="match status" value="1"/>
</dbReference>
<feature type="compositionally biased region" description="Polar residues" evidence="16">
    <location>
        <begin position="907"/>
        <end position="917"/>
    </location>
</feature>
<feature type="region of interest" description="Disordered" evidence="16">
    <location>
        <begin position="1579"/>
        <end position="1632"/>
    </location>
</feature>
<dbReference type="FunFam" id="3.30.40.10:FF:000057">
    <property type="entry name" value="1-phosphatidylinositol 3-phosphate 5-kinase isoform X1"/>
    <property type="match status" value="1"/>
</dbReference>
<evidence type="ECO:0000256" key="9">
    <source>
        <dbReference type="ARBA" id="ARBA00022777"/>
    </source>
</evidence>
<dbReference type="GO" id="GO:1903426">
    <property type="term" value="P:regulation of reactive oxygen species biosynthetic process"/>
    <property type="evidence" value="ECO:0007669"/>
    <property type="project" value="TreeGrafter"/>
</dbReference>
<feature type="compositionally biased region" description="Low complexity" evidence="16">
    <location>
        <begin position="41"/>
        <end position="55"/>
    </location>
</feature>
<feature type="compositionally biased region" description="Basic and acidic residues" evidence="16">
    <location>
        <begin position="855"/>
        <end position="865"/>
    </location>
</feature>
<dbReference type="CDD" id="cd03334">
    <property type="entry name" value="Fab1_TCP"/>
    <property type="match status" value="1"/>
</dbReference>
<feature type="region of interest" description="Disordered" evidence="16">
    <location>
        <begin position="907"/>
        <end position="974"/>
    </location>
</feature>
<dbReference type="InterPro" id="IPR011011">
    <property type="entry name" value="Znf_FYVE_PHD"/>
</dbReference>
<comment type="caution">
    <text evidence="20">The sequence shown here is derived from an EMBL/GenBank/DDBJ whole genome shotgun (WGS) entry which is preliminary data.</text>
</comment>
<dbReference type="InterPro" id="IPR043548">
    <property type="entry name" value="PIKfyve"/>
</dbReference>
<dbReference type="SUPFAM" id="SSF57903">
    <property type="entry name" value="FYVE/PHD zinc finger"/>
    <property type="match status" value="1"/>
</dbReference>
<dbReference type="GO" id="GO:0090385">
    <property type="term" value="P:phagosome-lysosome fusion"/>
    <property type="evidence" value="ECO:0007669"/>
    <property type="project" value="TreeGrafter"/>
</dbReference>
<keyword evidence="8 14" id="KW-0863">Zinc-finger</keyword>
<organism evidence="20 21">
    <name type="scientific">Patella caerulea</name>
    <name type="common">Rayed Mediterranean limpet</name>
    <dbReference type="NCBI Taxonomy" id="87958"/>
    <lineage>
        <taxon>Eukaryota</taxon>
        <taxon>Metazoa</taxon>
        <taxon>Spiralia</taxon>
        <taxon>Lophotrochozoa</taxon>
        <taxon>Mollusca</taxon>
        <taxon>Gastropoda</taxon>
        <taxon>Patellogastropoda</taxon>
        <taxon>Patelloidea</taxon>
        <taxon>Patellidae</taxon>
        <taxon>Patella</taxon>
    </lineage>
</organism>
<feature type="domain" description="PIPK" evidence="19">
    <location>
        <begin position="1758"/>
        <end position="2083"/>
    </location>
</feature>
<evidence type="ECO:0000256" key="2">
    <source>
        <dbReference type="ARBA" id="ARBA00012009"/>
    </source>
</evidence>
<feature type="region of interest" description="Disordered" evidence="16">
    <location>
        <begin position="1443"/>
        <end position="1462"/>
    </location>
</feature>
<dbReference type="Gene3D" id="3.30.40.10">
    <property type="entry name" value="Zinc/RING finger domain, C3HC4 (zinc finger)"/>
    <property type="match status" value="1"/>
</dbReference>
<evidence type="ECO:0000256" key="16">
    <source>
        <dbReference type="SAM" id="MobiDB-lite"/>
    </source>
</evidence>
<dbReference type="InterPro" id="IPR036388">
    <property type="entry name" value="WH-like_DNA-bd_sf"/>
</dbReference>
<keyword evidence="4 15" id="KW-0808">Transferase</keyword>
<evidence type="ECO:0000313" key="20">
    <source>
        <dbReference type="EMBL" id="KAK6165395.1"/>
    </source>
</evidence>
<dbReference type="Gene3D" id="3.30.800.10">
    <property type="entry name" value="Phosphatidylinositol Phosphate Kinase II Beta"/>
    <property type="match status" value="1"/>
</dbReference>
<dbReference type="FunFam" id="3.50.7.10:FF:000007">
    <property type="entry name" value="1-phosphatidylinositol 3-phosphate 5-kinase isoform X1"/>
    <property type="match status" value="1"/>
</dbReference>
<sequence>MGTKQPWEDTATTLTEFAPLASEVKPSKNFLSRLWKKDGSDQSNSSSTTGSQTSSREASVERGANKDVIQGEGSTSKQITDLIEDATKEESDDDEVGPLEDSSDGQTVRQGGRRNIPKRTLSNVLTRLGNIIDRSASSQTPTTYKDSDFKQYWMPDHSCKQCYDCGDKFTTFRRRHHCRVCGQIFCSKCCNQELPGKAIGYKGGIRVCAYCCKVVLRYAQDSEYERNQQDDVSISPIDSTEYGTTPDFNIWSPLNKRASLISDDICSPQQRCVSPLDIQSSTGLKILPFDLTPQSEFSLSDSLLTERKMLSRDSVQLREIWRQIQDPVTGVDMQSHRIRLRTYQRCVVGKELVDWLINKDKAAKREQGVAIGQALLYADYLEAVGTQYNIFRDDFTLYKPGELSTVLEIGLNTEGSNSSVEEKSSNEPLWLKEIESGAIDYSSPSDSDRAKSQSETSSRHMFYLGDPSDSGSFSGDLSKLTPVPFELNEEPLPRQDSSAAGLTDEFLKGTFLTDTTTTAPDQKSCPHGWRVVDELREENGEKLAYDRLRTCHTDHWNAMAKQLLSQRGLSFHWEPIILTYVTKISHFVRPDIITDGDNLDIRQYLHVKKVPGGHKNETLLIHGLVFTKNVAHKKMKCKINNPQILLLRGSIDYQRIESKFSSLEPQILQEKEFLRNSVSKIVQVSPNILVVEKTVSRLAQDFLLEAGITLIFNVKPRVMERLSRFTQTDIIPSIDSLAGSPNLGVCHTFRTQAYTLPSGENKTVVIFDGCATHLGCTVIVRGSFYAELKKVKEIIKFMSYCSYNSLLELSYCMDEFALPPEQSDINFEHIENHPNQTVAKEKNQNVSQKNQPTDASKKNLEEKHIQSNTNETVAKDVIQNGSQKQQHAGDSKIGLEEKHIVNQTVAKDNIQNGSPKQQHAESNKKVSEEKQTTSPVINTKTQNSPTTDKNNTSNEQVTLREKKLGPNLQTKRQISSKRLSAELVELTDESDPLKSYQKSQDDSIFKSRISFEEQKHSVHRKFKKILQDTLLSVSPYHKYEVPYLESSAGDKCRSRRFLPDEIYWSNLFEDNPSRRSRSKGQECEINGHHINGKSTTIRLMDPHPFISCKMTAPLTEMSTQALLADFRARGGQIRLLPVEEEIKVDDPFLRQTSKEPEKNLKIMETEKKVDCLDPFNHQKISVLFSSFSPKSFNYPNACVLPWVVTMDFYGYNDITLGGFLQRFCFRESYMCPSSSCETSILDHVRRFTHGKGCINIMLKKLDTEIPGGQNNILMWSWCRKCKQVTPVVPISADTWSLSFAKYLELRFYGSQFNRRASAEYCPHSLHYEHNQYFGHEDILVSFKYSEISLKELALPAIVIDLQHALFNAEDMKKHVLLITNRCMERYSEILEYTLNIKSELQNESLARTLSDFVTEQQTEKSQLRELALTIQEKIEEIDEHNCHTAESETTDTIPKTKKTGDSQSDELVHNVLSMQNDALFNVLKEGRVFTLSEIYDDIIRLKRLTTEAVVRWNNKIQEFVSFQQKKISRPSSATRLKDKDNVDESERHSPRLPASGGEVPLVMPSVSVISTGDTVDIDITESSPTVHNTELTTPPVTSTTTLPNAGASTDRLQPSDSGSGVEDTTDGRSGDRRTAVKRALMFWSGPSFQPLPLPYDASEHYLLPPCERVPVVVYDSEPSSIIAYALSSSDYHLRLKEIQANLRASKEAELVGHAGSKSGDTSNIGDQLNQGKRSAGGVLSFFRGTTVNKDISAFSRPGDSLDSVRYNPQLDRDSIEVGDDAETASIISGSSNPDTEKSKSSKQTVGPHIELQFCDNLARFYCRVYFAESFRKLRKLIFPAGEDVFIRSLSRCKLWEAKGGKSGSTFCKTDDDRFILKQMSGMEVESFEKFGPQYFTYISKSFTEKKPTALAKIVGVFRIGFRNTLTNSANKQDLLVVENLFYNRKIAQKFDLKGSMRNRLVNTSGKREEELVLLDENLLKLSVESPLYIRPHSKTVLKSAITSDSHFLSTNLVMDYSLIVGLDEVNKELVVGIIDYIRTFTWDKRLEMVFKSSGLMGGHGKMPTVVSPQLYRSRFLEAMERYFLHVPDQWSGLGKDYPGTVEQSTQAEETDATSAHKK</sequence>
<dbReference type="PROSITE" id="PS50186">
    <property type="entry name" value="DEP"/>
    <property type="match status" value="1"/>
</dbReference>
<dbReference type="CDD" id="cd15725">
    <property type="entry name" value="FYVE_PIKfyve_Fab1"/>
    <property type="match status" value="1"/>
</dbReference>
<feature type="region of interest" description="Disordered" evidence="16">
    <location>
        <begin position="440"/>
        <end position="471"/>
    </location>
</feature>
<dbReference type="SUPFAM" id="SSF46785">
    <property type="entry name" value="Winged helix' DNA-binding domain"/>
    <property type="match status" value="1"/>
</dbReference>
<feature type="compositionally biased region" description="Polar residues" evidence="16">
    <location>
        <begin position="932"/>
        <end position="957"/>
    </location>
</feature>